<dbReference type="EMBL" id="LR134406">
    <property type="protein sequence ID" value="VEH71261.1"/>
    <property type="molecule type" value="Genomic_DNA"/>
</dbReference>
<evidence type="ECO:0000313" key="4">
    <source>
        <dbReference type="Proteomes" id="UP000273044"/>
    </source>
</evidence>
<keyword evidence="4" id="KW-1185">Reference proteome</keyword>
<organism evidence="3 4">
    <name type="scientific">Arachnia propionica</name>
    <dbReference type="NCBI Taxonomy" id="1750"/>
    <lineage>
        <taxon>Bacteria</taxon>
        <taxon>Bacillati</taxon>
        <taxon>Actinomycetota</taxon>
        <taxon>Actinomycetes</taxon>
        <taxon>Propionibacteriales</taxon>
        <taxon>Propionibacteriaceae</taxon>
        <taxon>Arachnia</taxon>
    </lineage>
</organism>
<feature type="compositionally biased region" description="Polar residues" evidence="1">
    <location>
        <begin position="65"/>
        <end position="76"/>
    </location>
</feature>
<feature type="region of interest" description="Disordered" evidence="1">
    <location>
        <begin position="57"/>
        <end position="77"/>
    </location>
</feature>
<keyword evidence="2" id="KW-0812">Transmembrane</keyword>
<dbReference type="AlphaFoldDB" id="A0A448N1G3"/>
<dbReference type="Proteomes" id="UP000273044">
    <property type="component" value="Chromosome"/>
</dbReference>
<name>A0A448N1G3_9ACTN</name>
<feature type="transmembrane region" description="Helical" evidence="2">
    <location>
        <begin position="114"/>
        <end position="132"/>
    </location>
</feature>
<keyword evidence="2" id="KW-0472">Membrane</keyword>
<feature type="transmembrane region" description="Helical" evidence="2">
    <location>
        <begin position="87"/>
        <end position="108"/>
    </location>
</feature>
<protein>
    <submittedName>
        <fullName evidence="3">Uncharacterized protein</fullName>
    </submittedName>
</protein>
<reference evidence="3 4" key="1">
    <citation type="submission" date="2018-12" db="EMBL/GenBank/DDBJ databases">
        <authorList>
            <consortium name="Pathogen Informatics"/>
        </authorList>
    </citation>
    <scope>NUCLEOTIDE SEQUENCE [LARGE SCALE GENOMIC DNA]</scope>
    <source>
        <strain evidence="3 4">NCTC12967</strain>
    </source>
</reference>
<sequence>MRPGEYPDYAWNMSQQPLDKSEFEAALAARRDLGPEMEPALVESFAEKVVAEIRRQQAMSPGPGMSQTFIPAQQARSQRHNRSYSPMGLAITSMVLAIPLTAIALIFGGPLMGILVWAGIVGINFAAALGNFKLNDPSSR</sequence>
<evidence type="ECO:0000313" key="3">
    <source>
        <dbReference type="EMBL" id="VEH71261.1"/>
    </source>
</evidence>
<evidence type="ECO:0000256" key="1">
    <source>
        <dbReference type="SAM" id="MobiDB-lite"/>
    </source>
</evidence>
<gene>
    <name evidence="3" type="ORF">NCTC12967_02579</name>
</gene>
<evidence type="ECO:0000256" key="2">
    <source>
        <dbReference type="SAM" id="Phobius"/>
    </source>
</evidence>
<proteinExistence type="predicted"/>
<keyword evidence="2" id="KW-1133">Transmembrane helix</keyword>
<accession>A0A448N1G3</accession>